<accession>A0AA39W7I2</accession>
<keyword evidence="2" id="KW-1185">Reference proteome</keyword>
<name>A0AA39W7I2_ACESA</name>
<proteinExistence type="predicted"/>
<organism evidence="1 2">
    <name type="scientific">Acer saccharum</name>
    <name type="common">Sugar maple</name>
    <dbReference type="NCBI Taxonomy" id="4024"/>
    <lineage>
        <taxon>Eukaryota</taxon>
        <taxon>Viridiplantae</taxon>
        <taxon>Streptophyta</taxon>
        <taxon>Embryophyta</taxon>
        <taxon>Tracheophyta</taxon>
        <taxon>Spermatophyta</taxon>
        <taxon>Magnoliopsida</taxon>
        <taxon>eudicotyledons</taxon>
        <taxon>Gunneridae</taxon>
        <taxon>Pentapetalae</taxon>
        <taxon>rosids</taxon>
        <taxon>malvids</taxon>
        <taxon>Sapindales</taxon>
        <taxon>Sapindaceae</taxon>
        <taxon>Hippocastanoideae</taxon>
        <taxon>Acereae</taxon>
        <taxon>Acer</taxon>
    </lineage>
</organism>
<sequence length="72" mass="8114">MSSDISLEETKVPFLKHLDSSIVRSKDDHDHEEEDGEPLLVIWAISNLLLSPLSIMSSLVSILVSCWGWQVH</sequence>
<reference evidence="1" key="2">
    <citation type="submission" date="2023-06" db="EMBL/GenBank/DDBJ databases">
        <authorList>
            <person name="Swenson N.G."/>
            <person name="Wegrzyn J.L."/>
            <person name="Mcevoy S.L."/>
        </authorList>
    </citation>
    <scope>NUCLEOTIDE SEQUENCE</scope>
    <source>
        <strain evidence="1">NS2018</strain>
        <tissue evidence="1">Leaf</tissue>
    </source>
</reference>
<protein>
    <submittedName>
        <fullName evidence="1">Uncharacterized protein</fullName>
    </submittedName>
</protein>
<gene>
    <name evidence="1" type="ORF">LWI29_022082</name>
</gene>
<dbReference type="AlphaFoldDB" id="A0AA39W7I2"/>
<evidence type="ECO:0000313" key="2">
    <source>
        <dbReference type="Proteomes" id="UP001168877"/>
    </source>
</evidence>
<dbReference type="Proteomes" id="UP001168877">
    <property type="component" value="Unassembled WGS sequence"/>
</dbReference>
<dbReference type="EMBL" id="JAUESC010000002">
    <property type="protein sequence ID" value="KAK0605036.1"/>
    <property type="molecule type" value="Genomic_DNA"/>
</dbReference>
<comment type="caution">
    <text evidence="1">The sequence shown here is derived from an EMBL/GenBank/DDBJ whole genome shotgun (WGS) entry which is preliminary data.</text>
</comment>
<evidence type="ECO:0000313" key="1">
    <source>
        <dbReference type="EMBL" id="KAK0605036.1"/>
    </source>
</evidence>
<reference evidence="1" key="1">
    <citation type="journal article" date="2022" name="Plant J.">
        <title>Strategies of tolerance reflected in two North American maple genomes.</title>
        <authorList>
            <person name="McEvoy S.L."/>
            <person name="Sezen U.U."/>
            <person name="Trouern-Trend A."/>
            <person name="McMahon S.M."/>
            <person name="Schaberg P.G."/>
            <person name="Yang J."/>
            <person name="Wegrzyn J.L."/>
            <person name="Swenson N.G."/>
        </authorList>
    </citation>
    <scope>NUCLEOTIDE SEQUENCE</scope>
    <source>
        <strain evidence="1">NS2018</strain>
    </source>
</reference>